<dbReference type="RefSeq" id="WP_006990727.1">
    <property type="nucleotide sequence ID" value="NZ_JBBMQS010000011.1"/>
</dbReference>
<dbReference type="EC" id="1.11.1.29" evidence="2"/>
<evidence type="ECO:0000313" key="2">
    <source>
        <dbReference type="EMBL" id="MEM5499123.1"/>
    </source>
</evidence>
<organism evidence="2 3">
    <name type="scientific">Paraglaciecola mesophila</name>
    <dbReference type="NCBI Taxonomy" id="197222"/>
    <lineage>
        <taxon>Bacteria</taxon>
        <taxon>Pseudomonadati</taxon>
        <taxon>Pseudomonadota</taxon>
        <taxon>Gammaproteobacteria</taxon>
        <taxon>Alteromonadales</taxon>
        <taxon>Alteromonadaceae</taxon>
        <taxon>Paraglaciecola</taxon>
    </lineage>
</organism>
<dbReference type="InterPro" id="IPR052707">
    <property type="entry name" value="OsmC_Ohr_Peroxiredoxin"/>
</dbReference>
<dbReference type="EMBL" id="JBBMQS010000011">
    <property type="protein sequence ID" value="MEM5499123.1"/>
    <property type="molecule type" value="Genomic_DNA"/>
</dbReference>
<dbReference type="SUPFAM" id="SSF82784">
    <property type="entry name" value="OsmC-like"/>
    <property type="match status" value="1"/>
</dbReference>
<dbReference type="Pfam" id="PF02566">
    <property type="entry name" value="OsmC"/>
    <property type="match status" value="1"/>
</dbReference>
<evidence type="ECO:0000313" key="3">
    <source>
        <dbReference type="Proteomes" id="UP001461163"/>
    </source>
</evidence>
<comment type="caution">
    <text evidence="2">The sequence shown here is derived from an EMBL/GenBank/DDBJ whole genome shotgun (WGS) entry which is preliminary data.</text>
</comment>
<accession>A0ABU9SZ24</accession>
<dbReference type="Gene3D" id="3.30.300.20">
    <property type="match status" value="1"/>
</dbReference>
<dbReference type="InterPro" id="IPR003718">
    <property type="entry name" value="OsmC/Ohr_fam"/>
</dbReference>
<feature type="region of interest" description="Disordered" evidence="1">
    <location>
        <begin position="1"/>
        <end position="26"/>
    </location>
</feature>
<dbReference type="GO" id="GO:0004601">
    <property type="term" value="F:peroxidase activity"/>
    <property type="evidence" value="ECO:0007669"/>
    <property type="project" value="UniProtKB-KW"/>
</dbReference>
<dbReference type="PANTHER" id="PTHR42830:SF1">
    <property type="entry name" value="OSMOTICALLY INDUCIBLE FAMILY PROTEIN"/>
    <property type="match status" value="1"/>
</dbReference>
<dbReference type="InterPro" id="IPR036102">
    <property type="entry name" value="OsmC/Ohrsf"/>
</dbReference>
<keyword evidence="2" id="KW-0575">Peroxidase</keyword>
<evidence type="ECO:0000256" key="1">
    <source>
        <dbReference type="SAM" id="MobiDB-lite"/>
    </source>
</evidence>
<gene>
    <name evidence="2" type="ORF">WNY77_17055</name>
</gene>
<sequence length="143" mass="14944">MSIVKSGSATYKPLGKKGKGSISTETGALSSHPYGFNTRFEDGKGSNPEELIGAAHASCFTMALSLALADAGYEDGELKTTAKISLDKTDDGFKISQSALSLSATVEGISEDEFAKIAQEAKANCPVSKLLDTKITLEFDLSA</sequence>
<keyword evidence="2" id="KW-0560">Oxidoreductase</keyword>
<name>A0ABU9SZ24_9ALTE</name>
<dbReference type="NCBIfam" id="TIGR03562">
    <property type="entry name" value="osmo_induc_OsmC"/>
    <property type="match status" value="1"/>
</dbReference>
<dbReference type="PANTHER" id="PTHR42830">
    <property type="entry name" value="OSMOTICALLY INDUCIBLE FAMILY PROTEIN"/>
    <property type="match status" value="1"/>
</dbReference>
<dbReference type="InterPro" id="IPR019904">
    <property type="entry name" value="Peroxiredoxin_OsmC"/>
</dbReference>
<protein>
    <submittedName>
        <fullName evidence="2">OsmC family protein</fullName>
        <ecNumber evidence="2">1.11.1.29</ecNumber>
    </submittedName>
</protein>
<keyword evidence="3" id="KW-1185">Reference proteome</keyword>
<dbReference type="Proteomes" id="UP001461163">
    <property type="component" value="Unassembled WGS sequence"/>
</dbReference>
<dbReference type="InterPro" id="IPR015946">
    <property type="entry name" value="KH_dom-like_a/b"/>
</dbReference>
<reference evidence="2 3" key="1">
    <citation type="submission" date="2024-03" db="EMBL/GenBank/DDBJ databases">
        <title>Community enrichment and isolation of bacterial strains for fucoidan degradation.</title>
        <authorList>
            <person name="Sichert A."/>
        </authorList>
    </citation>
    <scope>NUCLEOTIDE SEQUENCE [LARGE SCALE GENOMIC DNA]</scope>
    <source>
        <strain evidence="2 3">AS12</strain>
    </source>
</reference>
<proteinExistence type="predicted"/>